<accession>A0A0E9WM71</accession>
<sequence length="77" mass="8807">MKKENLQGSLVTHDAFLKNLLNFPPLRDVQPTPQQPQGLTCLVGQSMSWLLVTCVHVHSKIKDPLFLQISQFPFFLF</sequence>
<dbReference type="EMBL" id="GBXM01017191">
    <property type="protein sequence ID" value="JAH91386.1"/>
    <property type="molecule type" value="Transcribed_RNA"/>
</dbReference>
<dbReference type="AlphaFoldDB" id="A0A0E9WM71"/>
<name>A0A0E9WM71_ANGAN</name>
<reference evidence="1" key="1">
    <citation type="submission" date="2014-11" db="EMBL/GenBank/DDBJ databases">
        <authorList>
            <person name="Amaro Gonzalez C."/>
        </authorList>
    </citation>
    <scope>NUCLEOTIDE SEQUENCE</scope>
</reference>
<organism evidence="1">
    <name type="scientific">Anguilla anguilla</name>
    <name type="common">European freshwater eel</name>
    <name type="synonym">Muraena anguilla</name>
    <dbReference type="NCBI Taxonomy" id="7936"/>
    <lineage>
        <taxon>Eukaryota</taxon>
        <taxon>Metazoa</taxon>
        <taxon>Chordata</taxon>
        <taxon>Craniata</taxon>
        <taxon>Vertebrata</taxon>
        <taxon>Euteleostomi</taxon>
        <taxon>Actinopterygii</taxon>
        <taxon>Neopterygii</taxon>
        <taxon>Teleostei</taxon>
        <taxon>Anguilliformes</taxon>
        <taxon>Anguillidae</taxon>
        <taxon>Anguilla</taxon>
    </lineage>
</organism>
<proteinExistence type="predicted"/>
<reference evidence="1" key="2">
    <citation type="journal article" date="2015" name="Fish Shellfish Immunol.">
        <title>Early steps in the European eel (Anguilla anguilla)-Vibrio vulnificus interaction in the gills: Role of the RtxA13 toxin.</title>
        <authorList>
            <person name="Callol A."/>
            <person name="Pajuelo D."/>
            <person name="Ebbesson L."/>
            <person name="Teles M."/>
            <person name="MacKenzie S."/>
            <person name="Amaro C."/>
        </authorList>
    </citation>
    <scope>NUCLEOTIDE SEQUENCE</scope>
</reference>
<protein>
    <submittedName>
        <fullName evidence="1">Uncharacterized protein</fullName>
    </submittedName>
</protein>
<evidence type="ECO:0000313" key="1">
    <source>
        <dbReference type="EMBL" id="JAH91386.1"/>
    </source>
</evidence>